<comment type="caution">
    <text evidence="16">The sequence shown here is derived from an EMBL/GenBank/DDBJ whole genome shotgun (WGS) entry which is preliminary data.</text>
</comment>
<comment type="catalytic activity">
    <reaction evidence="13 14 15">
        <text>protoporphyrinogen IX + 3 A = protoporphyrin IX + 3 AH2</text>
        <dbReference type="Rhea" id="RHEA:62000"/>
        <dbReference type="ChEBI" id="CHEBI:13193"/>
        <dbReference type="ChEBI" id="CHEBI:17499"/>
        <dbReference type="ChEBI" id="CHEBI:57306"/>
        <dbReference type="ChEBI" id="CHEBI:57307"/>
    </reaction>
</comment>
<keyword evidence="11 14" id="KW-0408">Iron</keyword>
<dbReference type="PANTHER" id="PTHR40255:SF1">
    <property type="entry name" value="PROTOPORPHYRINOGEN IX OXIDASE"/>
    <property type="match status" value="1"/>
</dbReference>
<evidence type="ECO:0000256" key="15">
    <source>
        <dbReference type="PIRNR" id="PIRNR004638"/>
    </source>
</evidence>
<feature type="transmembrane region" description="Helical" evidence="14">
    <location>
        <begin position="112"/>
        <end position="133"/>
    </location>
</feature>
<dbReference type="NCBIfam" id="TIGR00701">
    <property type="entry name" value="protoporphyrinogen oxidase HemJ"/>
    <property type="match status" value="1"/>
</dbReference>
<evidence type="ECO:0000256" key="9">
    <source>
        <dbReference type="ARBA" id="ARBA00022989"/>
    </source>
</evidence>
<evidence type="ECO:0000256" key="13">
    <source>
        <dbReference type="ARBA" id="ARBA00048390"/>
    </source>
</evidence>
<reference evidence="16" key="1">
    <citation type="submission" date="2021-08" db="EMBL/GenBank/DDBJ databases">
        <title>Hoeflea bacterium WL0058 sp. nov., isolated from the sediment.</title>
        <authorList>
            <person name="Wang L."/>
            <person name="Zhang D."/>
        </authorList>
    </citation>
    <scope>NUCLEOTIDE SEQUENCE</scope>
    <source>
        <strain evidence="16">WL0058</strain>
    </source>
</reference>
<dbReference type="AlphaFoldDB" id="A0AAE3D1X2"/>
<name>A0AAE3D1X2_9HYPH</name>
<dbReference type="PANTHER" id="PTHR40255">
    <property type="entry name" value="UPF0093 MEMBRANE PROTEIN SLR1790"/>
    <property type="match status" value="1"/>
</dbReference>
<feature type="transmembrane region" description="Helical" evidence="14">
    <location>
        <begin position="88"/>
        <end position="106"/>
    </location>
</feature>
<evidence type="ECO:0000256" key="6">
    <source>
        <dbReference type="ARBA" id="ARBA00022617"/>
    </source>
</evidence>
<organism evidence="16 17">
    <name type="scientific">Flavimaribacter sediminis</name>
    <dbReference type="NCBI Taxonomy" id="2865987"/>
    <lineage>
        <taxon>Bacteria</taxon>
        <taxon>Pseudomonadati</taxon>
        <taxon>Pseudomonadota</taxon>
        <taxon>Alphaproteobacteria</taxon>
        <taxon>Hyphomicrobiales</taxon>
        <taxon>Rhizobiaceae</taxon>
        <taxon>Flavimaribacter</taxon>
    </lineage>
</organism>
<keyword evidence="7 14" id="KW-0812">Transmembrane</keyword>
<comment type="function">
    <text evidence="14 15">Catalyzes the oxidation of protoporphyrinogen IX to protoporphyrin IX.</text>
</comment>
<evidence type="ECO:0000256" key="12">
    <source>
        <dbReference type="ARBA" id="ARBA00023136"/>
    </source>
</evidence>
<comment type="cofactor">
    <cofactor evidence="14 15">
        <name>heme b</name>
        <dbReference type="ChEBI" id="CHEBI:60344"/>
    </cofactor>
    <text evidence="14 15">Binds 1 heme b (iron(II)-protoporphyrin IX) group per subunit.</text>
</comment>
<evidence type="ECO:0000313" key="17">
    <source>
        <dbReference type="Proteomes" id="UP001196509"/>
    </source>
</evidence>
<feature type="binding site" description="axial binding residue" evidence="14">
    <location>
        <position position="119"/>
    </location>
    <ligand>
        <name>heme</name>
        <dbReference type="ChEBI" id="CHEBI:30413"/>
    </ligand>
    <ligandPart>
        <name>Fe</name>
        <dbReference type="ChEBI" id="CHEBI:18248"/>
    </ligandPart>
</feature>
<comment type="subcellular location">
    <subcellularLocation>
        <location evidence="1 14">Cell membrane</location>
        <topology evidence="1 14">Multi-pass membrane protein</topology>
    </subcellularLocation>
</comment>
<feature type="binding site" description="axial binding residue" evidence="14">
    <location>
        <position position="44"/>
    </location>
    <ligand>
        <name>heme</name>
        <dbReference type="ChEBI" id="CHEBI:30413"/>
    </ligand>
    <ligandPart>
        <name>Fe</name>
        <dbReference type="ChEBI" id="CHEBI:18248"/>
    </ligandPart>
</feature>
<accession>A0AAE3D1X2</accession>
<evidence type="ECO:0000313" key="16">
    <source>
        <dbReference type="EMBL" id="MBW8638347.1"/>
    </source>
</evidence>
<dbReference type="Proteomes" id="UP001196509">
    <property type="component" value="Unassembled WGS sequence"/>
</dbReference>
<keyword evidence="5 14" id="KW-1003">Cell membrane</keyword>
<feature type="transmembrane region" description="Helical" evidence="14">
    <location>
        <begin position="12"/>
        <end position="31"/>
    </location>
</feature>
<evidence type="ECO:0000256" key="3">
    <source>
        <dbReference type="ARBA" id="ARBA00006501"/>
    </source>
</evidence>
<dbReference type="GO" id="GO:0006782">
    <property type="term" value="P:protoporphyrinogen IX biosynthetic process"/>
    <property type="evidence" value="ECO:0007669"/>
    <property type="project" value="UniProtKB-UniRule"/>
</dbReference>
<keyword evidence="12 14" id="KW-0472">Membrane</keyword>
<evidence type="ECO:0000256" key="5">
    <source>
        <dbReference type="ARBA" id="ARBA00022475"/>
    </source>
</evidence>
<dbReference type="HAMAP" id="MF_02239">
    <property type="entry name" value="HemJ"/>
    <property type="match status" value="1"/>
</dbReference>
<keyword evidence="17" id="KW-1185">Reference proteome</keyword>
<evidence type="ECO:0000256" key="2">
    <source>
        <dbReference type="ARBA" id="ARBA00005073"/>
    </source>
</evidence>
<comment type="similarity">
    <text evidence="3 14 15">Belongs to the HemJ family.</text>
</comment>
<sequence>MSEVKDGEKASIRARVAIACLIVVVAGLMIWNPPELFLWIKAVHVIAVISWMAGLVYLPRLFVYHSESEPGSDKSETFKVMEDRLFRIIMRPAMVISWALGLWLAWQGFGFVGWWLWLKIAAVFALTGAHEYFGAALKAFATDRREKTARYWRMMNEVPTLLMIFIVIMVIVKPF</sequence>
<evidence type="ECO:0000256" key="11">
    <source>
        <dbReference type="ARBA" id="ARBA00023004"/>
    </source>
</evidence>
<proteinExistence type="inferred from homology"/>
<evidence type="ECO:0000256" key="10">
    <source>
        <dbReference type="ARBA" id="ARBA00023002"/>
    </source>
</evidence>
<feature type="transmembrane region" description="Helical" evidence="14">
    <location>
        <begin position="37"/>
        <end position="58"/>
    </location>
</feature>
<evidence type="ECO:0000256" key="7">
    <source>
        <dbReference type="ARBA" id="ARBA00022692"/>
    </source>
</evidence>
<feature type="transmembrane region" description="Helical" evidence="14">
    <location>
        <begin position="154"/>
        <end position="172"/>
    </location>
</feature>
<evidence type="ECO:0000256" key="14">
    <source>
        <dbReference type="HAMAP-Rule" id="MF_02239"/>
    </source>
</evidence>
<dbReference type="InterPro" id="IPR005265">
    <property type="entry name" value="HemJ-like"/>
</dbReference>
<dbReference type="EMBL" id="JAICBX010000002">
    <property type="protein sequence ID" value="MBW8638347.1"/>
    <property type="molecule type" value="Genomic_DNA"/>
</dbReference>
<comment type="subunit">
    <text evidence="14">Homodimer.</text>
</comment>
<dbReference type="GO" id="GO:0005886">
    <property type="term" value="C:plasma membrane"/>
    <property type="evidence" value="ECO:0007669"/>
    <property type="project" value="UniProtKB-SubCell"/>
</dbReference>
<evidence type="ECO:0000256" key="1">
    <source>
        <dbReference type="ARBA" id="ARBA00004651"/>
    </source>
</evidence>
<gene>
    <name evidence="16" type="primary">hemJ</name>
    <name evidence="16" type="ORF">K1W69_14215</name>
</gene>
<dbReference type="RefSeq" id="WP_220228978.1">
    <property type="nucleotide sequence ID" value="NZ_JAICBX010000002.1"/>
</dbReference>
<dbReference type="Pfam" id="PF03653">
    <property type="entry name" value="UPF0093"/>
    <property type="match status" value="1"/>
</dbReference>
<comment type="pathway">
    <text evidence="2 14 15">Porphyrin-containing compound metabolism; protoporphyrin-IX biosynthesis; protoporphyrin-IX from protoporphyrinogen-IX: step 1/1.</text>
</comment>
<evidence type="ECO:0000256" key="4">
    <source>
        <dbReference type="ARBA" id="ARBA00017504"/>
    </source>
</evidence>
<keyword evidence="6 14" id="KW-0349">Heme</keyword>
<keyword evidence="10 14" id="KW-0560">Oxidoreductase</keyword>
<dbReference type="EC" id="1.3.99.-" evidence="14 15"/>
<dbReference type="PIRSF" id="PIRSF004638">
    <property type="entry name" value="UCP004638"/>
    <property type="match status" value="1"/>
</dbReference>
<evidence type="ECO:0000256" key="8">
    <source>
        <dbReference type="ARBA" id="ARBA00022723"/>
    </source>
</evidence>
<dbReference type="GO" id="GO:0070818">
    <property type="term" value="F:protoporphyrinogen oxidase activity"/>
    <property type="evidence" value="ECO:0007669"/>
    <property type="project" value="UniProtKB-UniRule"/>
</dbReference>
<protein>
    <recommendedName>
        <fullName evidence="4 14">Protoporphyrinogen IX oxidase</fullName>
        <shortName evidence="14">PPO</shortName>
        <ecNumber evidence="14 15">1.3.99.-</ecNumber>
    </recommendedName>
</protein>
<keyword evidence="9 14" id="KW-1133">Transmembrane helix</keyword>
<dbReference type="GO" id="GO:0046872">
    <property type="term" value="F:metal ion binding"/>
    <property type="evidence" value="ECO:0007669"/>
    <property type="project" value="UniProtKB-UniRule"/>
</dbReference>
<keyword evidence="8 14" id="KW-0479">Metal-binding</keyword>